<reference evidence="1" key="2">
    <citation type="submission" date="2020-11" db="EMBL/GenBank/DDBJ databases">
        <authorList>
            <person name="McCartney M.A."/>
            <person name="Auch B."/>
            <person name="Kono T."/>
            <person name="Mallez S."/>
            <person name="Becker A."/>
            <person name="Gohl D.M."/>
            <person name="Silverstein K.A.T."/>
            <person name="Koren S."/>
            <person name="Bechman K.B."/>
            <person name="Herman A."/>
            <person name="Abrahante J.E."/>
            <person name="Garbe J."/>
        </authorList>
    </citation>
    <scope>NUCLEOTIDE SEQUENCE</scope>
    <source>
        <strain evidence="1">Duluth1</strain>
        <tissue evidence="1">Whole animal</tissue>
    </source>
</reference>
<organism evidence="1 2">
    <name type="scientific">Dreissena polymorpha</name>
    <name type="common">Zebra mussel</name>
    <name type="synonym">Mytilus polymorpha</name>
    <dbReference type="NCBI Taxonomy" id="45954"/>
    <lineage>
        <taxon>Eukaryota</taxon>
        <taxon>Metazoa</taxon>
        <taxon>Spiralia</taxon>
        <taxon>Lophotrochozoa</taxon>
        <taxon>Mollusca</taxon>
        <taxon>Bivalvia</taxon>
        <taxon>Autobranchia</taxon>
        <taxon>Heteroconchia</taxon>
        <taxon>Euheterodonta</taxon>
        <taxon>Imparidentia</taxon>
        <taxon>Neoheterodontei</taxon>
        <taxon>Myida</taxon>
        <taxon>Dreissenoidea</taxon>
        <taxon>Dreissenidae</taxon>
        <taxon>Dreissena</taxon>
    </lineage>
</organism>
<protein>
    <submittedName>
        <fullName evidence="1">Uncharacterized protein</fullName>
    </submittedName>
</protein>
<dbReference type="EMBL" id="JAIWYP010000001">
    <property type="protein sequence ID" value="KAH3886536.1"/>
    <property type="molecule type" value="Genomic_DNA"/>
</dbReference>
<dbReference type="OrthoDB" id="5310573at2759"/>
<name>A0A9D4N1Q0_DREPO</name>
<dbReference type="Gene3D" id="3.40.190.10">
    <property type="entry name" value="Periplasmic binding protein-like II"/>
    <property type="match status" value="1"/>
</dbReference>
<dbReference type="PANTHER" id="PTHR35841">
    <property type="entry name" value="PHOSPHONATES-BINDING PERIPLASMIC PROTEIN"/>
    <property type="match status" value="1"/>
</dbReference>
<proteinExistence type="predicted"/>
<dbReference type="PANTHER" id="PTHR35841:SF1">
    <property type="entry name" value="PHOSPHONATES-BINDING PERIPLASMIC PROTEIN"/>
    <property type="match status" value="1"/>
</dbReference>
<dbReference type="AlphaFoldDB" id="A0A9D4N1Q0"/>
<keyword evidence="2" id="KW-1185">Reference proteome</keyword>
<dbReference type="Proteomes" id="UP000828390">
    <property type="component" value="Unassembled WGS sequence"/>
</dbReference>
<evidence type="ECO:0000313" key="2">
    <source>
        <dbReference type="Proteomes" id="UP000828390"/>
    </source>
</evidence>
<dbReference type="Pfam" id="PF12974">
    <property type="entry name" value="Phosphonate-bd"/>
    <property type="match status" value="1"/>
</dbReference>
<comment type="caution">
    <text evidence="1">The sequence shown here is derived from an EMBL/GenBank/DDBJ whole genome shotgun (WGS) entry which is preliminary data.</text>
</comment>
<sequence length="306" mass="34393">MKAAKPTSIQRPVQILHPSPPRVIMAETKERLRMISYLVPSIPVELFELLLEYLEGVTGRQGYLIYESRWTGPPQQRVDPFTSNEVDIGLMSSTDYLRLVSNQNKHISLCEAGAVFNHTKNTERPVYFADVIIHARNKLKYKDMHDLRGHSLGFAGSKSISSCLAVLDYLKKQGFDVSFFGSTFECGSHIGLINSVLANRVDVASVDSNALFNFLKTNPSHKDDLQVITSFGPLPTYPIVLNSRMPDALKTQITQGLLDMAKDSNWRKRLEEFNINGFVPIDSSLYVIETDLASNIGKLKMNATYY</sequence>
<evidence type="ECO:0000313" key="1">
    <source>
        <dbReference type="EMBL" id="KAH3886536.1"/>
    </source>
</evidence>
<accession>A0A9D4N1Q0</accession>
<gene>
    <name evidence="1" type="ORF">DPMN_010547</name>
</gene>
<dbReference type="SUPFAM" id="SSF53850">
    <property type="entry name" value="Periplasmic binding protein-like II"/>
    <property type="match status" value="1"/>
</dbReference>
<reference evidence="1" key="1">
    <citation type="journal article" date="2019" name="bioRxiv">
        <title>The Genome of the Zebra Mussel, Dreissena polymorpha: A Resource for Invasive Species Research.</title>
        <authorList>
            <person name="McCartney M.A."/>
            <person name="Auch B."/>
            <person name="Kono T."/>
            <person name="Mallez S."/>
            <person name="Zhang Y."/>
            <person name="Obille A."/>
            <person name="Becker A."/>
            <person name="Abrahante J.E."/>
            <person name="Garbe J."/>
            <person name="Badalamenti J.P."/>
            <person name="Herman A."/>
            <person name="Mangelson H."/>
            <person name="Liachko I."/>
            <person name="Sullivan S."/>
            <person name="Sone E.D."/>
            <person name="Koren S."/>
            <person name="Silverstein K.A.T."/>
            <person name="Beckman K.B."/>
            <person name="Gohl D.M."/>
        </authorList>
    </citation>
    <scope>NUCLEOTIDE SEQUENCE</scope>
    <source>
        <strain evidence="1">Duluth1</strain>
        <tissue evidence="1">Whole animal</tissue>
    </source>
</reference>